<evidence type="ECO:0000313" key="2">
    <source>
        <dbReference type="Proteomes" id="UP000790347"/>
    </source>
</evidence>
<dbReference type="EMBL" id="ASGP02000001">
    <property type="protein sequence ID" value="KAH9528795.1"/>
    <property type="molecule type" value="Genomic_DNA"/>
</dbReference>
<protein>
    <submittedName>
        <fullName evidence="1">Uncharacterized protein</fullName>
    </submittedName>
</protein>
<reference evidence="1" key="1">
    <citation type="submission" date="2013-05" db="EMBL/GenBank/DDBJ databases">
        <authorList>
            <person name="Yim A.K.Y."/>
            <person name="Chan T.F."/>
            <person name="Ji K.M."/>
            <person name="Liu X.Y."/>
            <person name="Zhou J.W."/>
            <person name="Li R.Q."/>
            <person name="Yang K.Y."/>
            <person name="Li J."/>
            <person name="Li M."/>
            <person name="Law P.T.W."/>
            <person name="Wu Y.L."/>
            <person name="Cai Z.L."/>
            <person name="Qin H."/>
            <person name="Bao Y."/>
            <person name="Leung R.K.K."/>
            <person name="Ng P.K.S."/>
            <person name="Zou J."/>
            <person name="Zhong X.J."/>
            <person name="Ran P.X."/>
            <person name="Zhong N.S."/>
            <person name="Liu Z.G."/>
            <person name="Tsui S.K.W."/>
        </authorList>
    </citation>
    <scope>NUCLEOTIDE SEQUENCE</scope>
    <source>
        <strain evidence="1">Derf</strain>
        <tissue evidence="1">Whole organism</tissue>
    </source>
</reference>
<reference evidence="1" key="2">
    <citation type="journal article" date="2022" name="Res Sq">
        <title>Comparative Genomics Reveals Insights into the Divergent Evolution of Astigmatic Mites and Household Pest Adaptations.</title>
        <authorList>
            <person name="Xiong Q."/>
            <person name="Wan A.T.-Y."/>
            <person name="Liu X.-Y."/>
            <person name="Fung C.S.-H."/>
            <person name="Xiao X."/>
            <person name="Malainual N."/>
            <person name="Hou J."/>
            <person name="Wang L."/>
            <person name="Wang M."/>
            <person name="Yang K."/>
            <person name="Cui Y."/>
            <person name="Leung E."/>
            <person name="Nong W."/>
            <person name="Shin S.-K."/>
            <person name="Au S."/>
            <person name="Jeong K.Y."/>
            <person name="Chew F.T."/>
            <person name="Hui J."/>
            <person name="Leung T.F."/>
            <person name="Tungtrongchitr A."/>
            <person name="Zhong N."/>
            <person name="Liu Z."/>
            <person name="Tsui S."/>
        </authorList>
    </citation>
    <scope>NUCLEOTIDE SEQUENCE</scope>
    <source>
        <strain evidence="1">Derf</strain>
        <tissue evidence="1">Whole organism</tissue>
    </source>
</reference>
<proteinExistence type="predicted"/>
<keyword evidence="2" id="KW-1185">Reference proteome</keyword>
<sequence length="90" mass="10560">MKTLPHLNQHTFGPESLIAKLENSSISLHKSNYEQIGWPFRQQQQLNKQEEERKVYPMFQRVVLLIYVVCIDEAFLSNYGNDSLDANVDY</sequence>
<dbReference type="AlphaFoldDB" id="A0A922IEV5"/>
<name>A0A922IEV5_DERFA</name>
<comment type="caution">
    <text evidence="1">The sequence shown here is derived from an EMBL/GenBank/DDBJ whole genome shotgun (WGS) entry which is preliminary data.</text>
</comment>
<dbReference type="Proteomes" id="UP000790347">
    <property type="component" value="Unassembled WGS sequence"/>
</dbReference>
<evidence type="ECO:0000313" key="1">
    <source>
        <dbReference type="EMBL" id="KAH9528795.1"/>
    </source>
</evidence>
<accession>A0A922IEV5</accession>
<organism evidence="1 2">
    <name type="scientific">Dermatophagoides farinae</name>
    <name type="common">American house dust mite</name>
    <dbReference type="NCBI Taxonomy" id="6954"/>
    <lineage>
        <taxon>Eukaryota</taxon>
        <taxon>Metazoa</taxon>
        <taxon>Ecdysozoa</taxon>
        <taxon>Arthropoda</taxon>
        <taxon>Chelicerata</taxon>
        <taxon>Arachnida</taxon>
        <taxon>Acari</taxon>
        <taxon>Acariformes</taxon>
        <taxon>Sarcoptiformes</taxon>
        <taxon>Astigmata</taxon>
        <taxon>Psoroptidia</taxon>
        <taxon>Analgoidea</taxon>
        <taxon>Pyroglyphidae</taxon>
        <taxon>Dermatophagoidinae</taxon>
        <taxon>Dermatophagoides</taxon>
    </lineage>
</organism>
<gene>
    <name evidence="1" type="ORF">DERF_002709</name>
</gene>